<evidence type="ECO:0000256" key="2">
    <source>
        <dbReference type="PROSITE-ProRule" id="PRU00409"/>
    </source>
</evidence>
<keyword evidence="1" id="KW-0816">Tricarboxylic acid cycle</keyword>
<dbReference type="Gene3D" id="3.30.1490.20">
    <property type="entry name" value="ATP-grasp fold, A domain"/>
    <property type="match status" value="1"/>
</dbReference>
<dbReference type="PANTHER" id="PTHR42793:SF4">
    <property type="entry name" value="BLL6376 PROTEIN"/>
    <property type="match status" value="1"/>
</dbReference>
<protein>
    <submittedName>
        <fullName evidence="4">Acyl-CoA synthetase</fullName>
    </submittedName>
</protein>
<dbReference type="SUPFAM" id="SSF52210">
    <property type="entry name" value="Succinyl-CoA synthetase domains"/>
    <property type="match status" value="2"/>
</dbReference>
<dbReference type="RefSeq" id="WP_105732929.1">
    <property type="nucleotide sequence ID" value="NZ_PVBT01000001.1"/>
</dbReference>
<sequence length="690" mass="72940">MHALDRLLRPKTIAVFGGLQAAEVIKQSQKMGFSGQIWPVHPKHDEVLGLKAYRSVADLPGSPDAAFVGVNRFLTLDIVRQLRERGAGVAVCYASGFLEAGADDADGARLQDELIAAAGDMPIIGPNCYGLINYCDGALLWPDQHGGRRLAAGERGVAIITQSSNIAINMTMQTRGLPIAHVMTAGNQAQTGLPDMAIALLEDDRVTALGLHIEAFQSAAKFEVLAKRARELNKPIVAMKVGRSAQARAATVSHTASLAGSDAASDAFLQRLGIARVNSIASFLETLKLLHVHGPLDGDTLCSMSCSGGEASVMADSAEGRSIHFPPLTPEHRAKVKSTLGPLVAVANPLDYHTFIWNNEPALTETFTAMVSGGFALSCLVLDFPRKDRCSDVDWWSTVRGLESALKTNRAKGAIVASLPENIPEEYMAGLMAQGIAPLCGITEAFDAAEAAAFIGKAWKMPPAVPVAIPEIRGAEERAPDEAQAKAILANRGLPVPPGRRCRTVDAAVAAAQDLTFPVALKALGVAHKSELNAVRLNLRDADAVRAAATDLIAIGNGLYVERMVTDAVAELIVGIVDDPQFGPLMTLGTGGVLVELLQDSVTLLLPSGRAEIEAALRSLRMFPLLDGYRGKPKADLDAAIDAILGIAGFAVENAGRIVELDINPLLVCRSGQGAWIADALLITRGELHE</sequence>
<name>A0A2S9JZN5_9HYPH</name>
<evidence type="ECO:0000313" key="4">
    <source>
        <dbReference type="EMBL" id="PRD58702.1"/>
    </source>
</evidence>
<comment type="caution">
    <text evidence="4">The sequence shown here is derived from an EMBL/GenBank/DDBJ whole genome shotgun (WGS) entry which is preliminary data.</text>
</comment>
<dbReference type="GO" id="GO:0046872">
    <property type="term" value="F:metal ion binding"/>
    <property type="evidence" value="ECO:0007669"/>
    <property type="project" value="InterPro"/>
</dbReference>
<keyword evidence="2" id="KW-0067">ATP-binding</keyword>
<dbReference type="OrthoDB" id="9807426at2"/>
<dbReference type="Gene3D" id="3.30.470.20">
    <property type="entry name" value="ATP-grasp fold, B domain"/>
    <property type="match status" value="1"/>
</dbReference>
<dbReference type="PANTHER" id="PTHR42793">
    <property type="entry name" value="COA BINDING DOMAIN CONTAINING PROTEIN"/>
    <property type="match status" value="1"/>
</dbReference>
<reference evidence="4 5" key="1">
    <citation type="submission" date="2018-02" db="EMBL/GenBank/DDBJ databases">
        <title>The draft genome of Phyllobacterium myrsinacearum DSM5892.</title>
        <authorList>
            <person name="Li L."/>
            <person name="Liu L."/>
            <person name="Zhang X."/>
            <person name="Wang T."/>
        </authorList>
    </citation>
    <scope>NUCLEOTIDE SEQUENCE [LARGE SCALE GENOMIC DNA]</scope>
    <source>
        <strain evidence="4 5">DSM 5892</strain>
    </source>
</reference>
<dbReference type="InterPro" id="IPR036291">
    <property type="entry name" value="NAD(P)-bd_dom_sf"/>
</dbReference>
<dbReference type="Pfam" id="PF13549">
    <property type="entry name" value="ATP-grasp_5"/>
    <property type="match status" value="1"/>
</dbReference>
<dbReference type="InterPro" id="IPR032875">
    <property type="entry name" value="Succ_CoA_lig_flav_dom"/>
</dbReference>
<dbReference type="AlphaFoldDB" id="A0A2S9JZN5"/>
<feature type="domain" description="ATP-grasp" evidence="3">
    <location>
        <begin position="486"/>
        <end position="523"/>
    </location>
</feature>
<dbReference type="PROSITE" id="PS50975">
    <property type="entry name" value="ATP_GRASP"/>
    <property type="match status" value="1"/>
</dbReference>
<accession>A0A2S9JZN5</accession>
<proteinExistence type="predicted"/>
<dbReference type="InterPro" id="IPR011761">
    <property type="entry name" value="ATP-grasp"/>
</dbReference>
<gene>
    <name evidence="4" type="ORF">C5750_06340</name>
</gene>
<organism evidence="4 5">
    <name type="scientific">Phyllobacterium myrsinacearum</name>
    <dbReference type="NCBI Taxonomy" id="28101"/>
    <lineage>
        <taxon>Bacteria</taxon>
        <taxon>Pseudomonadati</taxon>
        <taxon>Pseudomonadota</taxon>
        <taxon>Alphaproteobacteria</taxon>
        <taxon>Hyphomicrobiales</taxon>
        <taxon>Phyllobacteriaceae</taxon>
        <taxon>Phyllobacterium</taxon>
    </lineage>
</organism>
<dbReference type="EMBL" id="PVBT01000001">
    <property type="protein sequence ID" value="PRD58702.1"/>
    <property type="molecule type" value="Genomic_DNA"/>
</dbReference>
<evidence type="ECO:0000259" key="3">
    <source>
        <dbReference type="PROSITE" id="PS50975"/>
    </source>
</evidence>
<dbReference type="GO" id="GO:0006099">
    <property type="term" value="P:tricarboxylic acid cycle"/>
    <property type="evidence" value="ECO:0007669"/>
    <property type="project" value="UniProtKB-KW"/>
</dbReference>
<evidence type="ECO:0000256" key="1">
    <source>
        <dbReference type="ARBA" id="ARBA00022532"/>
    </source>
</evidence>
<dbReference type="GO" id="GO:0005524">
    <property type="term" value="F:ATP binding"/>
    <property type="evidence" value="ECO:0007669"/>
    <property type="project" value="UniProtKB-UniRule"/>
</dbReference>
<dbReference type="SUPFAM" id="SSF56059">
    <property type="entry name" value="Glutathione synthetase ATP-binding domain-like"/>
    <property type="match status" value="1"/>
</dbReference>
<dbReference type="InterPro" id="IPR016102">
    <property type="entry name" value="Succinyl-CoA_synth-like"/>
</dbReference>
<dbReference type="SMART" id="SM00881">
    <property type="entry name" value="CoA_binding"/>
    <property type="match status" value="1"/>
</dbReference>
<dbReference type="InterPro" id="IPR003781">
    <property type="entry name" value="CoA-bd"/>
</dbReference>
<keyword evidence="5" id="KW-1185">Reference proteome</keyword>
<dbReference type="SUPFAM" id="SSF51735">
    <property type="entry name" value="NAD(P)-binding Rossmann-fold domains"/>
    <property type="match status" value="1"/>
</dbReference>
<dbReference type="Gene3D" id="3.40.50.720">
    <property type="entry name" value="NAD(P)-binding Rossmann-like Domain"/>
    <property type="match status" value="1"/>
</dbReference>
<dbReference type="Pfam" id="PF13607">
    <property type="entry name" value="Succ_CoA_lig"/>
    <property type="match status" value="1"/>
</dbReference>
<dbReference type="InterPro" id="IPR013815">
    <property type="entry name" value="ATP_grasp_subdomain_1"/>
</dbReference>
<keyword evidence="2" id="KW-0547">Nucleotide-binding</keyword>
<dbReference type="Proteomes" id="UP000238563">
    <property type="component" value="Unassembled WGS sequence"/>
</dbReference>
<dbReference type="Pfam" id="PF13380">
    <property type="entry name" value="CoA_binding_2"/>
    <property type="match status" value="1"/>
</dbReference>
<dbReference type="Gene3D" id="3.40.50.261">
    <property type="entry name" value="Succinyl-CoA synthetase domains"/>
    <property type="match status" value="2"/>
</dbReference>
<evidence type="ECO:0000313" key="5">
    <source>
        <dbReference type="Proteomes" id="UP000238563"/>
    </source>
</evidence>